<dbReference type="EMBL" id="VCGU01000009">
    <property type="protein sequence ID" value="TRY70905.1"/>
    <property type="molecule type" value="Genomic_DNA"/>
</dbReference>
<sequence>MAYCYRLKMRIPHPMKRGSSKTLQIKIPVPFKCRRFSGGRFGYSTLEPDTKFLERALQIFRHRSYSAF</sequence>
<comment type="caution">
    <text evidence="1">The sequence shown here is derived from an EMBL/GenBank/DDBJ whole genome shotgun (WGS) entry which is preliminary data.</text>
</comment>
<organism evidence="1 2">
    <name type="scientific">Tigriopus californicus</name>
    <name type="common">Marine copepod</name>
    <dbReference type="NCBI Taxonomy" id="6832"/>
    <lineage>
        <taxon>Eukaryota</taxon>
        <taxon>Metazoa</taxon>
        <taxon>Ecdysozoa</taxon>
        <taxon>Arthropoda</taxon>
        <taxon>Crustacea</taxon>
        <taxon>Multicrustacea</taxon>
        <taxon>Hexanauplia</taxon>
        <taxon>Copepoda</taxon>
        <taxon>Harpacticoida</taxon>
        <taxon>Harpacticidae</taxon>
        <taxon>Tigriopus</taxon>
    </lineage>
</organism>
<evidence type="ECO:0000313" key="1">
    <source>
        <dbReference type="EMBL" id="TRY70905.1"/>
    </source>
</evidence>
<proteinExistence type="predicted"/>
<keyword evidence="2" id="KW-1185">Reference proteome</keyword>
<name>A0A553NZQ3_TIGCA</name>
<accession>A0A553NZQ3</accession>
<protein>
    <submittedName>
        <fullName evidence="1">Uncharacterized protein</fullName>
    </submittedName>
</protein>
<dbReference type="AlphaFoldDB" id="A0A553NZQ3"/>
<gene>
    <name evidence="1" type="ORF">TCAL_17258</name>
</gene>
<reference evidence="1 2" key="1">
    <citation type="journal article" date="2018" name="Nat. Ecol. Evol.">
        <title>Genomic signatures of mitonuclear coevolution across populations of Tigriopus californicus.</title>
        <authorList>
            <person name="Barreto F.S."/>
            <person name="Watson E.T."/>
            <person name="Lima T.G."/>
            <person name="Willett C.S."/>
            <person name="Edmands S."/>
            <person name="Li W."/>
            <person name="Burton R.S."/>
        </authorList>
    </citation>
    <scope>NUCLEOTIDE SEQUENCE [LARGE SCALE GENOMIC DNA]</scope>
    <source>
        <strain evidence="1 2">San Diego</strain>
    </source>
</reference>
<evidence type="ECO:0000313" key="2">
    <source>
        <dbReference type="Proteomes" id="UP000318571"/>
    </source>
</evidence>
<dbReference type="Proteomes" id="UP000318571">
    <property type="component" value="Chromosome 9"/>
</dbReference>